<sequence length="66" mass="7281">MKLTADDIRWIEGVLSNDENSTDEELQAYFQGNGLTAQQAKDVVAHRSTYLNDIVSDGAGPLWKAI</sequence>
<evidence type="ECO:0000313" key="2">
    <source>
        <dbReference type="Proteomes" id="UP000249614"/>
    </source>
</evidence>
<accession>A0A2W6HW66</accession>
<name>A0A2W6HW66_STEMA</name>
<protein>
    <submittedName>
        <fullName evidence="1">Uncharacterized protein</fullName>
    </submittedName>
</protein>
<dbReference type="EMBL" id="LXXM01000226">
    <property type="protein sequence ID" value="PZS87668.1"/>
    <property type="molecule type" value="Genomic_DNA"/>
</dbReference>
<proteinExistence type="predicted"/>
<evidence type="ECO:0000313" key="1">
    <source>
        <dbReference type="EMBL" id="PZS87668.1"/>
    </source>
</evidence>
<reference evidence="1 2" key="1">
    <citation type="submission" date="2016-05" db="EMBL/GenBank/DDBJ databases">
        <authorList>
            <person name="Lavstsen T."/>
            <person name="Jespersen J.S."/>
        </authorList>
    </citation>
    <scope>NUCLEOTIDE SEQUENCE [LARGE SCALE GENOMIC DNA]</scope>
    <source>
        <strain evidence="1 2">SM-5815</strain>
    </source>
</reference>
<comment type="caution">
    <text evidence="1">The sequence shown here is derived from an EMBL/GenBank/DDBJ whole genome shotgun (WGS) entry which is preliminary data.</text>
</comment>
<organism evidence="1 2">
    <name type="scientific">Stenotrophomonas maltophilia</name>
    <name type="common">Pseudomonas maltophilia</name>
    <name type="synonym">Xanthomonas maltophilia</name>
    <dbReference type="NCBI Taxonomy" id="40324"/>
    <lineage>
        <taxon>Bacteria</taxon>
        <taxon>Pseudomonadati</taxon>
        <taxon>Pseudomonadota</taxon>
        <taxon>Gammaproteobacteria</taxon>
        <taxon>Lysobacterales</taxon>
        <taxon>Lysobacteraceae</taxon>
        <taxon>Stenotrophomonas</taxon>
        <taxon>Stenotrophomonas maltophilia group</taxon>
    </lineage>
</organism>
<dbReference type="RefSeq" id="WP_111113631.1">
    <property type="nucleotide sequence ID" value="NZ_LXXM01000226.1"/>
</dbReference>
<gene>
    <name evidence="1" type="ORF">A7X83_01620</name>
</gene>
<dbReference type="AlphaFoldDB" id="A0A2W6HW66"/>
<dbReference type="Proteomes" id="UP000249614">
    <property type="component" value="Unassembled WGS sequence"/>
</dbReference>